<name>A0A934K7Z5_9BACT</name>
<dbReference type="Proteomes" id="UP000612893">
    <property type="component" value="Unassembled WGS sequence"/>
</dbReference>
<sequence length="134" mass="14085">MDGRNPPPGGALSDAHLALRLPFNVLHQQLAQELARGQQPALGTTSFLNSTPGLASQLQQSISVRHQPAQELLPLTLVRPVQLGLTLDAAPEIALQSALLRPPLWFLALLLGQLPDQLPNPATASVSISSVASG</sequence>
<reference evidence="1" key="1">
    <citation type="submission" date="2020-10" db="EMBL/GenBank/DDBJ databases">
        <title>Ca. Dormibacterota MAGs.</title>
        <authorList>
            <person name="Montgomery K."/>
        </authorList>
    </citation>
    <scope>NUCLEOTIDE SEQUENCE [LARGE SCALE GENOMIC DNA]</scope>
    <source>
        <strain evidence="1">SC8812_S17_10</strain>
    </source>
</reference>
<dbReference type="AlphaFoldDB" id="A0A934K7Z5"/>
<proteinExistence type="predicted"/>
<organism evidence="1 2">
    <name type="scientific">Candidatus Nephthysia bennettiae</name>
    <dbReference type="NCBI Taxonomy" id="3127016"/>
    <lineage>
        <taxon>Bacteria</taxon>
        <taxon>Bacillati</taxon>
        <taxon>Candidatus Dormiibacterota</taxon>
        <taxon>Candidatus Dormibacteria</taxon>
        <taxon>Candidatus Dormibacterales</taxon>
        <taxon>Candidatus Dormibacteraceae</taxon>
        <taxon>Candidatus Nephthysia</taxon>
    </lineage>
</organism>
<dbReference type="EMBL" id="JAEKNR010000051">
    <property type="protein sequence ID" value="MBJ7597308.1"/>
    <property type="molecule type" value="Genomic_DNA"/>
</dbReference>
<evidence type="ECO:0000313" key="2">
    <source>
        <dbReference type="Proteomes" id="UP000612893"/>
    </source>
</evidence>
<accession>A0A934K7Z5</accession>
<comment type="caution">
    <text evidence="1">The sequence shown here is derived from an EMBL/GenBank/DDBJ whole genome shotgun (WGS) entry which is preliminary data.</text>
</comment>
<evidence type="ECO:0000313" key="1">
    <source>
        <dbReference type="EMBL" id="MBJ7597308.1"/>
    </source>
</evidence>
<gene>
    <name evidence="1" type="ORF">JF922_04375</name>
</gene>
<protein>
    <submittedName>
        <fullName evidence="1">Uncharacterized protein</fullName>
    </submittedName>
</protein>
<keyword evidence="2" id="KW-1185">Reference proteome</keyword>